<protein>
    <submittedName>
        <fullName evidence="3">Blue (Type 1) copper domain protein</fullName>
    </submittedName>
</protein>
<dbReference type="RefSeq" id="WP_007979042.1">
    <property type="nucleotide sequence ID" value="NZ_AEMG01000007.1"/>
</dbReference>
<dbReference type="SUPFAM" id="SSF49503">
    <property type="entry name" value="Cupredoxins"/>
    <property type="match status" value="1"/>
</dbReference>
<dbReference type="OrthoDB" id="265568at2157"/>
<organism evidence="3 5">
    <name type="scientific">Haladaptatus paucihalophilus DX253</name>
    <dbReference type="NCBI Taxonomy" id="797209"/>
    <lineage>
        <taxon>Archaea</taxon>
        <taxon>Methanobacteriati</taxon>
        <taxon>Methanobacteriota</taxon>
        <taxon>Stenosarchaea group</taxon>
        <taxon>Halobacteria</taxon>
        <taxon>Halobacteriales</taxon>
        <taxon>Haladaptataceae</taxon>
        <taxon>Haladaptatus</taxon>
    </lineage>
</organism>
<name>E7QSN7_HALPU</name>
<evidence type="ECO:0000313" key="4">
    <source>
        <dbReference type="EMBL" id="SHK06399.1"/>
    </source>
</evidence>
<evidence type="ECO:0000256" key="2">
    <source>
        <dbReference type="SAM" id="Phobius"/>
    </source>
</evidence>
<dbReference type="PATRIC" id="fig|797209.4.peg.1809"/>
<accession>E7QSN7</accession>
<dbReference type="Proteomes" id="UP000184203">
    <property type="component" value="Unassembled WGS sequence"/>
</dbReference>
<dbReference type="InterPro" id="IPR008972">
    <property type="entry name" value="Cupredoxin"/>
</dbReference>
<sequence>MRNDRLTHGDSRRGHSRRRFLAVTGGTLVGVTALGSAQRTDDSHAETFRFGGRVQGWQGREPNAIDGQTNPTLRLRTGEVYRVTWTNLDGQPHNFALRNSDGRNLKVIFPNVRTNMNGGNMDDGTMDDGNMGDGGGGNATPPNDAIRQTEIVRTKGATQTFRFVATADIDRYTCTVHPTTMQGSVETSSDGGSGGESGDHGRNGGHDGDGDHMGGNGDHMNGNDDHGGDHMGSSTEHGRDDRNGANGA</sequence>
<dbReference type="AlphaFoldDB" id="E7QSN7"/>
<keyword evidence="2" id="KW-1133">Transmembrane helix</keyword>
<reference evidence="3 5" key="1">
    <citation type="journal article" date="2014" name="ISME J.">
        <title>Trehalose/2-sulfotrehalose biosynthesis and glycine-betaine uptake are widely spread mechanisms for osmoadaptation in the Halobacteriales.</title>
        <authorList>
            <person name="Youssef N.H."/>
            <person name="Savage-Ashlock K.N."/>
            <person name="McCully A.L."/>
            <person name="Luedtke B."/>
            <person name="Shaw E.I."/>
            <person name="Hoff W.D."/>
            <person name="Elshahed M.S."/>
        </authorList>
    </citation>
    <scope>NUCLEOTIDE SEQUENCE [LARGE SCALE GENOMIC DNA]</scope>
    <source>
        <strain evidence="3 5">DX253</strain>
    </source>
</reference>
<dbReference type="Proteomes" id="UP000003751">
    <property type="component" value="Unassembled WGS sequence"/>
</dbReference>
<dbReference type="InterPro" id="IPR006311">
    <property type="entry name" value="TAT_signal"/>
</dbReference>
<evidence type="ECO:0000256" key="1">
    <source>
        <dbReference type="SAM" id="MobiDB-lite"/>
    </source>
</evidence>
<dbReference type="EMBL" id="FRAN01000001">
    <property type="protein sequence ID" value="SHK06399.1"/>
    <property type="molecule type" value="Genomic_DNA"/>
</dbReference>
<gene>
    <name evidence="4" type="ORF">SAMN05444342_0450</name>
    <name evidence="3" type="ORF">ZOD2009_09063</name>
</gene>
<feature type="compositionally biased region" description="Basic and acidic residues" evidence="1">
    <location>
        <begin position="236"/>
        <end position="248"/>
    </location>
</feature>
<dbReference type="EMBL" id="AEMG01000007">
    <property type="protein sequence ID" value="EFW92446.1"/>
    <property type="molecule type" value="Genomic_DNA"/>
</dbReference>
<proteinExistence type="predicted"/>
<feature type="region of interest" description="Disordered" evidence="1">
    <location>
        <begin position="180"/>
        <end position="248"/>
    </location>
</feature>
<keyword evidence="2" id="KW-0812">Transmembrane</keyword>
<reference evidence="4" key="3">
    <citation type="submission" date="2016-11" db="EMBL/GenBank/DDBJ databases">
        <authorList>
            <person name="Jaros S."/>
            <person name="Januszkiewicz K."/>
            <person name="Wedrychowicz H."/>
        </authorList>
    </citation>
    <scope>NUCLEOTIDE SEQUENCE [LARGE SCALE GENOMIC DNA]</scope>
    <source>
        <strain evidence="4">DX253</strain>
    </source>
</reference>
<evidence type="ECO:0000313" key="6">
    <source>
        <dbReference type="Proteomes" id="UP000184203"/>
    </source>
</evidence>
<keyword evidence="6" id="KW-1185">Reference proteome</keyword>
<dbReference type="PROSITE" id="PS51318">
    <property type="entry name" value="TAT"/>
    <property type="match status" value="1"/>
</dbReference>
<dbReference type="STRING" id="797209.GCA_000376445_00489"/>
<dbReference type="eggNOG" id="arCOG11135">
    <property type="taxonomic scope" value="Archaea"/>
</dbReference>
<dbReference type="Gene3D" id="2.60.40.420">
    <property type="entry name" value="Cupredoxins - blue copper proteins"/>
    <property type="match status" value="1"/>
</dbReference>
<keyword evidence="2" id="KW-0472">Membrane</keyword>
<feature type="transmembrane region" description="Helical" evidence="2">
    <location>
        <begin position="20"/>
        <end position="37"/>
    </location>
</feature>
<evidence type="ECO:0000313" key="5">
    <source>
        <dbReference type="Proteomes" id="UP000003751"/>
    </source>
</evidence>
<feature type="compositionally biased region" description="Basic and acidic residues" evidence="1">
    <location>
        <begin position="197"/>
        <end position="212"/>
    </location>
</feature>
<reference evidence="6" key="2">
    <citation type="submission" date="2016-11" db="EMBL/GenBank/DDBJ databases">
        <authorList>
            <person name="Varghese N."/>
            <person name="Submissions S."/>
        </authorList>
    </citation>
    <scope>NUCLEOTIDE SEQUENCE [LARGE SCALE GENOMIC DNA]</scope>
    <source>
        <strain evidence="6">DX253</strain>
    </source>
</reference>
<evidence type="ECO:0000313" key="3">
    <source>
        <dbReference type="EMBL" id="EFW92446.1"/>
    </source>
</evidence>